<dbReference type="GO" id="GO:0035312">
    <property type="term" value="F:5'-3' DNA exonuclease activity"/>
    <property type="evidence" value="ECO:0007669"/>
    <property type="project" value="TreeGrafter"/>
</dbReference>
<feature type="region of interest" description="Disordered" evidence="1">
    <location>
        <begin position="110"/>
        <end position="132"/>
    </location>
</feature>
<dbReference type="EMBL" id="WLZY01000002">
    <property type="protein sequence ID" value="NDL56938.1"/>
    <property type="molecule type" value="Genomic_DNA"/>
</dbReference>
<accession>A0A7K3M3B2</accession>
<dbReference type="AlphaFoldDB" id="A0A7K3M3B2"/>
<dbReference type="PANTHER" id="PTHR42924:SF3">
    <property type="entry name" value="POLYMERASE_HISTIDINOL PHOSPHATASE N-TERMINAL DOMAIN-CONTAINING PROTEIN"/>
    <property type="match status" value="1"/>
</dbReference>
<organism evidence="3 4">
    <name type="scientific">Phytoactinopolyspora mesophila</name>
    <dbReference type="NCBI Taxonomy" id="2650750"/>
    <lineage>
        <taxon>Bacteria</taxon>
        <taxon>Bacillati</taxon>
        <taxon>Actinomycetota</taxon>
        <taxon>Actinomycetes</taxon>
        <taxon>Jiangellales</taxon>
        <taxon>Jiangellaceae</taxon>
        <taxon>Phytoactinopolyspora</taxon>
    </lineage>
</organism>
<dbReference type="NCBIfam" id="NF038032">
    <property type="entry name" value="CehA_McbA_metalo"/>
    <property type="match status" value="1"/>
</dbReference>
<dbReference type="SUPFAM" id="SSF89550">
    <property type="entry name" value="PHP domain-like"/>
    <property type="match status" value="1"/>
</dbReference>
<dbReference type="PANTHER" id="PTHR42924">
    <property type="entry name" value="EXONUCLEASE"/>
    <property type="match status" value="1"/>
</dbReference>
<dbReference type="InterPro" id="IPR052018">
    <property type="entry name" value="PHP_domain"/>
</dbReference>
<dbReference type="InterPro" id="IPR016195">
    <property type="entry name" value="Pol/histidinol_Pase-like"/>
</dbReference>
<keyword evidence="4" id="KW-1185">Reference proteome</keyword>
<dbReference type="InterPro" id="IPR003141">
    <property type="entry name" value="Pol/His_phosphatase_N"/>
</dbReference>
<evidence type="ECO:0000256" key="1">
    <source>
        <dbReference type="SAM" id="MobiDB-lite"/>
    </source>
</evidence>
<reference evidence="3 4" key="1">
    <citation type="submission" date="2019-11" db="EMBL/GenBank/DDBJ databases">
        <authorList>
            <person name="Li X.-J."/>
            <person name="Feng X.-M."/>
        </authorList>
    </citation>
    <scope>NUCLEOTIDE SEQUENCE [LARGE SCALE GENOMIC DNA]</scope>
    <source>
        <strain evidence="3 4">XMNu-373</strain>
    </source>
</reference>
<proteinExistence type="predicted"/>
<dbReference type="Gene3D" id="3.20.20.140">
    <property type="entry name" value="Metal-dependent hydrolases"/>
    <property type="match status" value="1"/>
</dbReference>
<name>A0A7K3M3B2_9ACTN</name>
<evidence type="ECO:0000259" key="2">
    <source>
        <dbReference type="SMART" id="SM00481"/>
    </source>
</evidence>
<evidence type="ECO:0000313" key="3">
    <source>
        <dbReference type="EMBL" id="NDL56938.1"/>
    </source>
</evidence>
<comment type="caution">
    <text evidence="3">The sequence shown here is derived from an EMBL/GenBank/DDBJ whole genome shotgun (WGS) entry which is preliminary data.</text>
</comment>
<dbReference type="Proteomes" id="UP000460435">
    <property type="component" value="Unassembled WGS sequence"/>
</dbReference>
<gene>
    <name evidence="3" type="ORF">F7O44_07620</name>
</gene>
<sequence length="405" mass="43065">MRITRTLTPEDRAASPYLELPFEVPAGTPSIEVRLSYDRGQGVIDLGCLGADGFRGWSGGARSRYVIAAGSATPGYLPGEIESGVWAVLLGLHRVPAAGVDVVVEVDMPATGPAESEPTAPPVPERRPRRTLPADTGRTWLACDFHAHTLHSDGSFGRAELAAAAVEAGLDVLAVTDHNTVSHFAGLERIGSHYGTTLVPGQEVTTDRGHANAFGAIPWVDFRQPAESWVSHVESAGGLLSINHPLMGDFAWSHPLKTRPPLAEIWHGSWLDTRWTGPLAWWNAWGWDTVPISGSDFHNPEDGRPLAVPVTWVAVESDLGPAEPASAAAVIDGLRHGRVAVTSAVDAPVLLRADGELVAVGADGTLLTDRYGNRRPVHGDLARFRAADGPYRLETPDAAVVAITP</sequence>
<dbReference type="GO" id="GO:0004534">
    <property type="term" value="F:5'-3' RNA exonuclease activity"/>
    <property type="evidence" value="ECO:0007669"/>
    <property type="project" value="TreeGrafter"/>
</dbReference>
<protein>
    <submittedName>
        <fullName evidence="3">PHP domain-containing protein</fullName>
    </submittedName>
</protein>
<dbReference type="RefSeq" id="WP_162449634.1">
    <property type="nucleotide sequence ID" value="NZ_WLZY01000002.1"/>
</dbReference>
<feature type="domain" description="Polymerase/histidinol phosphatase N-terminal" evidence="2">
    <location>
        <begin position="143"/>
        <end position="208"/>
    </location>
</feature>
<evidence type="ECO:0000313" key="4">
    <source>
        <dbReference type="Proteomes" id="UP000460435"/>
    </source>
</evidence>
<dbReference type="SMART" id="SM00481">
    <property type="entry name" value="POLIIIAc"/>
    <property type="match status" value="1"/>
</dbReference>